<dbReference type="SUPFAM" id="SSF46689">
    <property type="entry name" value="Homeodomain-like"/>
    <property type="match status" value="1"/>
</dbReference>
<keyword evidence="1" id="KW-0547">Nucleotide-binding</keyword>
<dbReference type="Gene3D" id="1.10.10.60">
    <property type="entry name" value="Homeodomain-like"/>
    <property type="match status" value="1"/>
</dbReference>
<dbReference type="OrthoDB" id="9804019at2"/>
<dbReference type="Gene3D" id="3.40.50.300">
    <property type="entry name" value="P-loop containing nucleotide triphosphate hydrolases"/>
    <property type="match status" value="1"/>
</dbReference>
<dbReference type="InterPro" id="IPR003593">
    <property type="entry name" value="AAA+_ATPase"/>
</dbReference>
<comment type="caution">
    <text evidence="7">The sequence shown here is derived from an EMBL/GenBank/DDBJ whole genome shotgun (WGS) entry which is preliminary data.</text>
</comment>
<keyword evidence="3" id="KW-0805">Transcription regulation</keyword>
<dbReference type="PANTHER" id="PTHR32071">
    <property type="entry name" value="TRANSCRIPTIONAL REGULATORY PROTEIN"/>
    <property type="match status" value="1"/>
</dbReference>
<gene>
    <name evidence="7" type="ORF">DU506_08520</name>
</gene>
<keyword evidence="4" id="KW-0238">DNA-binding</keyword>
<dbReference type="SUPFAM" id="SSF52540">
    <property type="entry name" value="P-loop containing nucleoside triphosphate hydrolases"/>
    <property type="match status" value="1"/>
</dbReference>
<dbReference type="AlphaFoldDB" id="A0A368U5A1"/>
<feature type="domain" description="Sigma-54 factor interaction" evidence="6">
    <location>
        <begin position="23"/>
        <end position="252"/>
    </location>
</feature>
<evidence type="ECO:0000256" key="3">
    <source>
        <dbReference type="ARBA" id="ARBA00023015"/>
    </source>
</evidence>
<dbReference type="InterPro" id="IPR002197">
    <property type="entry name" value="HTH_Fis"/>
</dbReference>
<dbReference type="InterPro" id="IPR027417">
    <property type="entry name" value="P-loop_NTPase"/>
</dbReference>
<accession>A0A368U5A1</accession>
<proteinExistence type="predicted"/>
<dbReference type="PROSITE" id="PS00688">
    <property type="entry name" value="SIGMA54_INTERACT_3"/>
    <property type="match status" value="1"/>
</dbReference>
<dbReference type="InterPro" id="IPR009057">
    <property type="entry name" value="Homeodomain-like_sf"/>
</dbReference>
<dbReference type="Gene3D" id="1.10.8.60">
    <property type="match status" value="1"/>
</dbReference>
<dbReference type="GO" id="GO:0043565">
    <property type="term" value="F:sequence-specific DNA binding"/>
    <property type="evidence" value="ECO:0007669"/>
    <property type="project" value="InterPro"/>
</dbReference>
<keyword evidence="2" id="KW-0067">ATP-binding</keyword>
<dbReference type="PROSITE" id="PS50045">
    <property type="entry name" value="SIGMA54_INTERACT_4"/>
    <property type="match status" value="1"/>
</dbReference>
<dbReference type="InterPro" id="IPR058031">
    <property type="entry name" value="AAA_lid_NorR"/>
</dbReference>
<name>A0A368U5A1_9GAMM</name>
<dbReference type="InterPro" id="IPR025943">
    <property type="entry name" value="Sigma_54_int_dom_ATP-bd_2"/>
</dbReference>
<reference evidence="7 8" key="1">
    <citation type="submission" date="2018-07" db="EMBL/GenBank/DDBJ databases">
        <title>Halomonas rutogse sp. nov., isolated from Lake TangqianCo on Tibetan Plateau.</title>
        <authorList>
            <person name="Lu H."/>
            <person name="Xing P."/>
            <person name="Wu Q."/>
        </authorList>
    </citation>
    <scope>NUCLEOTIDE SEQUENCE [LARGE SCALE GENOMIC DNA]</scope>
    <source>
        <strain evidence="7 8">TQ8S</strain>
    </source>
</reference>
<evidence type="ECO:0000313" key="7">
    <source>
        <dbReference type="EMBL" id="RCV92298.1"/>
    </source>
</evidence>
<dbReference type="PROSITE" id="PS00676">
    <property type="entry name" value="SIGMA54_INTERACT_2"/>
    <property type="match status" value="1"/>
</dbReference>
<dbReference type="GO" id="GO:0005524">
    <property type="term" value="F:ATP binding"/>
    <property type="evidence" value="ECO:0007669"/>
    <property type="project" value="UniProtKB-KW"/>
</dbReference>
<dbReference type="EMBL" id="QPIJ01000015">
    <property type="protein sequence ID" value="RCV92298.1"/>
    <property type="molecule type" value="Genomic_DNA"/>
</dbReference>
<dbReference type="SMART" id="SM00382">
    <property type="entry name" value="AAA"/>
    <property type="match status" value="1"/>
</dbReference>
<dbReference type="CDD" id="cd00009">
    <property type="entry name" value="AAA"/>
    <property type="match status" value="1"/>
</dbReference>
<evidence type="ECO:0000256" key="1">
    <source>
        <dbReference type="ARBA" id="ARBA00022741"/>
    </source>
</evidence>
<keyword evidence="8" id="KW-1185">Reference proteome</keyword>
<evidence type="ECO:0000259" key="6">
    <source>
        <dbReference type="PROSITE" id="PS50045"/>
    </source>
</evidence>
<evidence type="ECO:0000256" key="5">
    <source>
        <dbReference type="ARBA" id="ARBA00023163"/>
    </source>
</evidence>
<dbReference type="GO" id="GO:0006355">
    <property type="term" value="P:regulation of DNA-templated transcription"/>
    <property type="evidence" value="ECO:0007669"/>
    <property type="project" value="InterPro"/>
</dbReference>
<organism evidence="7 8">
    <name type="scientific">Vreelandella rituensis</name>
    <dbReference type="NCBI Taxonomy" id="2282306"/>
    <lineage>
        <taxon>Bacteria</taxon>
        <taxon>Pseudomonadati</taxon>
        <taxon>Pseudomonadota</taxon>
        <taxon>Gammaproteobacteria</taxon>
        <taxon>Oceanospirillales</taxon>
        <taxon>Halomonadaceae</taxon>
        <taxon>Vreelandella</taxon>
    </lineage>
</organism>
<dbReference type="Pfam" id="PF25601">
    <property type="entry name" value="AAA_lid_14"/>
    <property type="match status" value="1"/>
</dbReference>
<dbReference type="InterPro" id="IPR002078">
    <property type="entry name" value="Sigma_54_int"/>
</dbReference>
<sequence length="341" mass="38089">MNQYICRNKNFIPHGKSSKKQCITGDSGGMHALYETLDRLAKSDVPVFLTGESGAGKELCATMLHEKSPRRDKPFIAVNCAAIPFDIFESQFFGHLKGAFTGATCDSVGYARAADGGTLFLDEIAELNLAMQSKLLRFLQTGQVMPVGSTTTYAVNSRIVCATNVNPLELVKKGLFRPDLYYRLNVVPVKLLPLRERGRDVIEIAQDLLKRYSSVEKKSFQYFSSDAEKVLLDYSWPGNVRELENVIRRSVIMHEGVVLTVEMLDLDESFEKHSNKDGQEVEEACSHAITPLWKVEQKAIENAIKTCNGNIQRAASLLEVAPSTLYRKRQAWKSCTDNPLS</sequence>
<dbReference type="RefSeq" id="WP_114486512.1">
    <property type="nucleotide sequence ID" value="NZ_CBCSHM010000004.1"/>
</dbReference>
<dbReference type="PANTHER" id="PTHR32071:SF117">
    <property type="entry name" value="PTS-DEPENDENT DIHYDROXYACETONE KINASE OPERON REGULATORY PROTEIN-RELATED"/>
    <property type="match status" value="1"/>
</dbReference>
<evidence type="ECO:0000256" key="4">
    <source>
        <dbReference type="ARBA" id="ARBA00023125"/>
    </source>
</evidence>
<dbReference type="Pfam" id="PF00158">
    <property type="entry name" value="Sigma54_activat"/>
    <property type="match status" value="1"/>
</dbReference>
<dbReference type="Pfam" id="PF02954">
    <property type="entry name" value="HTH_8"/>
    <property type="match status" value="1"/>
</dbReference>
<dbReference type="Proteomes" id="UP000253204">
    <property type="component" value="Unassembled WGS sequence"/>
</dbReference>
<dbReference type="InterPro" id="IPR025944">
    <property type="entry name" value="Sigma_54_int_dom_CS"/>
</dbReference>
<protein>
    <submittedName>
        <fullName evidence="7">Sigma-54-dependent Fis family transcriptional regulator</fullName>
    </submittedName>
</protein>
<keyword evidence="5" id="KW-0804">Transcription</keyword>
<evidence type="ECO:0000256" key="2">
    <source>
        <dbReference type="ARBA" id="ARBA00022840"/>
    </source>
</evidence>
<evidence type="ECO:0000313" key="8">
    <source>
        <dbReference type="Proteomes" id="UP000253204"/>
    </source>
</evidence>
<dbReference type="FunFam" id="3.40.50.300:FF:000006">
    <property type="entry name" value="DNA-binding transcriptional regulator NtrC"/>
    <property type="match status" value="1"/>
</dbReference>